<gene>
    <name evidence="2" type="ORF">PLEPLA_LOCUS17667</name>
</gene>
<organism evidence="2 3">
    <name type="scientific">Pleuronectes platessa</name>
    <name type="common">European plaice</name>
    <dbReference type="NCBI Taxonomy" id="8262"/>
    <lineage>
        <taxon>Eukaryota</taxon>
        <taxon>Metazoa</taxon>
        <taxon>Chordata</taxon>
        <taxon>Craniata</taxon>
        <taxon>Vertebrata</taxon>
        <taxon>Euteleostomi</taxon>
        <taxon>Actinopterygii</taxon>
        <taxon>Neopterygii</taxon>
        <taxon>Teleostei</taxon>
        <taxon>Neoteleostei</taxon>
        <taxon>Acanthomorphata</taxon>
        <taxon>Carangaria</taxon>
        <taxon>Pleuronectiformes</taxon>
        <taxon>Pleuronectoidei</taxon>
        <taxon>Pleuronectidae</taxon>
        <taxon>Pleuronectes</taxon>
    </lineage>
</organism>
<dbReference type="Proteomes" id="UP001153269">
    <property type="component" value="Unassembled WGS sequence"/>
</dbReference>
<keyword evidence="3" id="KW-1185">Reference proteome</keyword>
<feature type="region of interest" description="Disordered" evidence="1">
    <location>
        <begin position="41"/>
        <end position="73"/>
    </location>
</feature>
<evidence type="ECO:0000313" key="2">
    <source>
        <dbReference type="EMBL" id="CAB1429687.1"/>
    </source>
</evidence>
<protein>
    <submittedName>
        <fullName evidence="2">Uncharacterized protein</fullName>
    </submittedName>
</protein>
<proteinExistence type="predicted"/>
<evidence type="ECO:0000313" key="3">
    <source>
        <dbReference type="Proteomes" id="UP001153269"/>
    </source>
</evidence>
<accession>A0A9N7UFS7</accession>
<sequence length="228" mass="24736">MEMERKRGRREWFFRLRNGSNITAAAISSIDPDRALQVPGHVPGITGSLSPNRPLLGGQDSSKAPWTTNTDNHSLGSLSCPPIKGVYRRLPHDVIPTPGAKLISTTDPAGLSHSHAFSLLCHQAMNQPADCARRSPRQETHCLAPRLWRTEETLARYRGKAGGGKGDMYGHNAKPNTRSGSEGILIDQFQTGSDCRAEEPPPPHLLTCCTNMADNLLLILNTGGGTTR</sequence>
<evidence type="ECO:0000256" key="1">
    <source>
        <dbReference type="SAM" id="MobiDB-lite"/>
    </source>
</evidence>
<comment type="caution">
    <text evidence="2">The sequence shown here is derived from an EMBL/GenBank/DDBJ whole genome shotgun (WGS) entry which is preliminary data.</text>
</comment>
<name>A0A9N7UFS7_PLEPL</name>
<feature type="compositionally biased region" description="Polar residues" evidence="1">
    <location>
        <begin position="59"/>
        <end position="73"/>
    </location>
</feature>
<reference evidence="2" key="1">
    <citation type="submission" date="2020-03" db="EMBL/GenBank/DDBJ databases">
        <authorList>
            <person name="Weist P."/>
        </authorList>
    </citation>
    <scope>NUCLEOTIDE SEQUENCE</scope>
</reference>
<dbReference type="EMBL" id="CADEAL010001161">
    <property type="protein sequence ID" value="CAB1429687.1"/>
    <property type="molecule type" value="Genomic_DNA"/>
</dbReference>
<dbReference type="AlphaFoldDB" id="A0A9N7UFS7"/>